<gene>
    <name evidence="1" type="ORF">K435DRAFT_809636</name>
</gene>
<proteinExistence type="predicted"/>
<dbReference type="OrthoDB" id="8964431at2759"/>
<evidence type="ECO:0000313" key="2">
    <source>
        <dbReference type="Proteomes" id="UP000297245"/>
    </source>
</evidence>
<organism evidence="1 2">
    <name type="scientific">Dendrothele bispora (strain CBS 962.96)</name>
    <dbReference type="NCBI Taxonomy" id="1314807"/>
    <lineage>
        <taxon>Eukaryota</taxon>
        <taxon>Fungi</taxon>
        <taxon>Dikarya</taxon>
        <taxon>Basidiomycota</taxon>
        <taxon>Agaricomycotina</taxon>
        <taxon>Agaricomycetes</taxon>
        <taxon>Agaricomycetidae</taxon>
        <taxon>Agaricales</taxon>
        <taxon>Agaricales incertae sedis</taxon>
        <taxon>Dendrothele</taxon>
    </lineage>
</organism>
<keyword evidence="2" id="KW-1185">Reference proteome</keyword>
<dbReference type="Proteomes" id="UP000297245">
    <property type="component" value="Unassembled WGS sequence"/>
</dbReference>
<evidence type="ECO:0000313" key="1">
    <source>
        <dbReference type="EMBL" id="THU80744.1"/>
    </source>
</evidence>
<sequence length="161" mass="18400">MYLMYLMYSWYPWYLRIRDTYGHLLGTYGHLIGYLRVPKGTSRITLLKGASRHLLCLTLDYGLEGCLLTTTCVFLELRVPEGASRHLRVPEGASRHLRVPLDTYGCLRVPLDTLRVPEGALGCLWSTYGFLMGFFRHLRVPEGAFRHLGCLRLYLSTPTGT</sequence>
<name>A0A4S8KXL6_DENBC</name>
<accession>A0A4S8KXL6</accession>
<dbReference type="EMBL" id="ML179873">
    <property type="protein sequence ID" value="THU80744.1"/>
    <property type="molecule type" value="Genomic_DNA"/>
</dbReference>
<reference evidence="1 2" key="1">
    <citation type="journal article" date="2019" name="Nat. Ecol. Evol.">
        <title>Megaphylogeny resolves global patterns of mushroom evolution.</title>
        <authorList>
            <person name="Varga T."/>
            <person name="Krizsan K."/>
            <person name="Foldi C."/>
            <person name="Dima B."/>
            <person name="Sanchez-Garcia M."/>
            <person name="Sanchez-Ramirez S."/>
            <person name="Szollosi G.J."/>
            <person name="Szarkandi J.G."/>
            <person name="Papp V."/>
            <person name="Albert L."/>
            <person name="Andreopoulos W."/>
            <person name="Angelini C."/>
            <person name="Antonin V."/>
            <person name="Barry K.W."/>
            <person name="Bougher N.L."/>
            <person name="Buchanan P."/>
            <person name="Buyck B."/>
            <person name="Bense V."/>
            <person name="Catcheside P."/>
            <person name="Chovatia M."/>
            <person name="Cooper J."/>
            <person name="Damon W."/>
            <person name="Desjardin D."/>
            <person name="Finy P."/>
            <person name="Geml J."/>
            <person name="Haridas S."/>
            <person name="Hughes K."/>
            <person name="Justo A."/>
            <person name="Karasinski D."/>
            <person name="Kautmanova I."/>
            <person name="Kiss B."/>
            <person name="Kocsube S."/>
            <person name="Kotiranta H."/>
            <person name="LaButti K.M."/>
            <person name="Lechner B.E."/>
            <person name="Liimatainen K."/>
            <person name="Lipzen A."/>
            <person name="Lukacs Z."/>
            <person name="Mihaltcheva S."/>
            <person name="Morgado L.N."/>
            <person name="Niskanen T."/>
            <person name="Noordeloos M.E."/>
            <person name="Ohm R.A."/>
            <person name="Ortiz-Santana B."/>
            <person name="Ovrebo C."/>
            <person name="Racz N."/>
            <person name="Riley R."/>
            <person name="Savchenko A."/>
            <person name="Shiryaev A."/>
            <person name="Soop K."/>
            <person name="Spirin V."/>
            <person name="Szebenyi C."/>
            <person name="Tomsovsky M."/>
            <person name="Tulloss R.E."/>
            <person name="Uehling J."/>
            <person name="Grigoriev I.V."/>
            <person name="Vagvolgyi C."/>
            <person name="Papp T."/>
            <person name="Martin F.M."/>
            <person name="Miettinen O."/>
            <person name="Hibbett D.S."/>
            <person name="Nagy L.G."/>
        </authorList>
    </citation>
    <scope>NUCLEOTIDE SEQUENCE [LARGE SCALE GENOMIC DNA]</scope>
    <source>
        <strain evidence="1 2">CBS 962.96</strain>
    </source>
</reference>
<dbReference type="AlphaFoldDB" id="A0A4S8KXL6"/>
<protein>
    <submittedName>
        <fullName evidence="1">Uncharacterized protein</fullName>
    </submittedName>
</protein>